<proteinExistence type="predicted"/>
<evidence type="ECO:0000313" key="3">
    <source>
        <dbReference type="Proteomes" id="UP000806285"/>
    </source>
</evidence>
<dbReference type="EMBL" id="JADDIV010000002">
    <property type="protein sequence ID" value="MBE7367271.1"/>
    <property type="molecule type" value="Genomic_DNA"/>
</dbReference>
<comment type="caution">
    <text evidence="2">The sequence shown here is derived from an EMBL/GenBank/DDBJ whole genome shotgun (WGS) entry which is preliminary data.</text>
</comment>
<accession>A0ABR9S172</accession>
<dbReference type="Pfam" id="PF01814">
    <property type="entry name" value="Hemerythrin"/>
    <property type="match status" value="1"/>
</dbReference>
<sequence>MQISPQELARVAAAEAPRFDMYTGIHKALRAFMADTLVAVGRMDPADPAEVAETTGRVLQLLGFCASHLEHENRFVHAAIEARAAGASDAIAHEHEEHRQHIASLGELAGILQTAGDAQRHALATTLYRELALFVADNFRHMHVEETAHNAVLWARYTDAELVAVHDALVASIPPDEMMVISRWLVPFMNPLERFHVVADMRAKAPAAAFDAMLQGVRPCLAQRDWDKLSRDLGLPA</sequence>
<dbReference type="RefSeq" id="WP_193675890.1">
    <property type="nucleotide sequence ID" value="NZ_JADDIV010000002.1"/>
</dbReference>
<gene>
    <name evidence="2" type="ORF">IM787_06830</name>
</gene>
<keyword evidence="3" id="KW-1185">Reference proteome</keyword>
<protein>
    <recommendedName>
        <fullName evidence="1">Hemerythrin-like domain-containing protein</fullName>
    </recommendedName>
</protein>
<dbReference type="InterPro" id="IPR045808">
    <property type="entry name" value="Hr_FBXL5"/>
</dbReference>
<feature type="domain" description="Hemerythrin-like" evidence="1">
    <location>
        <begin position="22"/>
        <end position="146"/>
    </location>
</feature>
<evidence type="ECO:0000313" key="2">
    <source>
        <dbReference type="EMBL" id="MBE7367271.1"/>
    </source>
</evidence>
<dbReference type="CDD" id="cd12109">
    <property type="entry name" value="Hr_FBXL5"/>
    <property type="match status" value="1"/>
</dbReference>
<organism evidence="2 3">
    <name type="scientific">Ramlibacter pallidus</name>
    <dbReference type="NCBI Taxonomy" id="2780087"/>
    <lineage>
        <taxon>Bacteria</taxon>
        <taxon>Pseudomonadati</taxon>
        <taxon>Pseudomonadota</taxon>
        <taxon>Betaproteobacteria</taxon>
        <taxon>Burkholderiales</taxon>
        <taxon>Comamonadaceae</taxon>
        <taxon>Ramlibacter</taxon>
    </lineage>
</organism>
<dbReference type="Proteomes" id="UP000806285">
    <property type="component" value="Unassembled WGS sequence"/>
</dbReference>
<evidence type="ECO:0000259" key="1">
    <source>
        <dbReference type="Pfam" id="PF01814"/>
    </source>
</evidence>
<name>A0ABR9S172_9BURK</name>
<reference evidence="2 3" key="1">
    <citation type="submission" date="2020-10" db="EMBL/GenBank/DDBJ databases">
        <title>Ramlibacter sp. HM2 16S ribosomal RNA gene Genome sequencing and assembly.</title>
        <authorList>
            <person name="Kang M."/>
        </authorList>
    </citation>
    <scope>NUCLEOTIDE SEQUENCE [LARGE SCALE GENOMIC DNA]</scope>
    <source>
        <strain evidence="2 3">HM2</strain>
    </source>
</reference>
<dbReference type="Gene3D" id="1.20.120.520">
    <property type="entry name" value="nmb1532 protein domain like"/>
    <property type="match status" value="1"/>
</dbReference>
<dbReference type="InterPro" id="IPR012312">
    <property type="entry name" value="Hemerythrin-like"/>
</dbReference>